<dbReference type="EMBL" id="CM023475">
    <property type="protein sequence ID" value="KAH7945351.1"/>
    <property type="molecule type" value="Genomic_DNA"/>
</dbReference>
<evidence type="ECO:0000313" key="2">
    <source>
        <dbReference type="Proteomes" id="UP000821865"/>
    </source>
</evidence>
<name>A0ACB8CKJ5_DERSI</name>
<reference evidence="1" key="1">
    <citation type="submission" date="2020-05" db="EMBL/GenBank/DDBJ databases">
        <title>Large-scale comparative analyses of tick genomes elucidate their genetic diversity and vector capacities.</title>
        <authorList>
            <person name="Jia N."/>
            <person name="Wang J."/>
            <person name="Shi W."/>
            <person name="Du L."/>
            <person name="Sun Y."/>
            <person name="Zhan W."/>
            <person name="Jiang J."/>
            <person name="Wang Q."/>
            <person name="Zhang B."/>
            <person name="Ji P."/>
            <person name="Sakyi L.B."/>
            <person name="Cui X."/>
            <person name="Yuan T."/>
            <person name="Jiang B."/>
            <person name="Yang W."/>
            <person name="Lam T.T.-Y."/>
            <person name="Chang Q."/>
            <person name="Ding S."/>
            <person name="Wang X."/>
            <person name="Zhu J."/>
            <person name="Ruan X."/>
            <person name="Zhao L."/>
            <person name="Wei J."/>
            <person name="Que T."/>
            <person name="Du C."/>
            <person name="Cheng J."/>
            <person name="Dai P."/>
            <person name="Han X."/>
            <person name="Huang E."/>
            <person name="Gao Y."/>
            <person name="Liu J."/>
            <person name="Shao H."/>
            <person name="Ye R."/>
            <person name="Li L."/>
            <person name="Wei W."/>
            <person name="Wang X."/>
            <person name="Wang C."/>
            <person name="Yang T."/>
            <person name="Huo Q."/>
            <person name="Li W."/>
            <person name="Guo W."/>
            <person name="Chen H."/>
            <person name="Zhou L."/>
            <person name="Ni X."/>
            <person name="Tian J."/>
            <person name="Zhou Y."/>
            <person name="Sheng Y."/>
            <person name="Liu T."/>
            <person name="Pan Y."/>
            <person name="Xia L."/>
            <person name="Li J."/>
            <person name="Zhao F."/>
            <person name="Cao W."/>
        </authorList>
    </citation>
    <scope>NUCLEOTIDE SEQUENCE</scope>
    <source>
        <strain evidence="1">Dsil-2018</strain>
    </source>
</reference>
<proteinExistence type="predicted"/>
<keyword evidence="2" id="KW-1185">Reference proteome</keyword>
<organism evidence="1 2">
    <name type="scientific">Dermacentor silvarum</name>
    <name type="common">Tick</name>
    <dbReference type="NCBI Taxonomy" id="543639"/>
    <lineage>
        <taxon>Eukaryota</taxon>
        <taxon>Metazoa</taxon>
        <taxon>Ecdysozoa</taxon>
        <taxon>Arthropoda</taxon>
        <taxon>Chelicerata</taxon>
        <taxon>Arachnida</taxon>
        <taxon>Acari</taxon>
        <taxon>Parasitiformes</taxon>
        <taxon>Ixodida</taxon>
        <taxon>Ixodoidea</taxon>
        <taxon>Ixodidae</taxon>
        <taxon>Rhipicephalinae</taxon>
        <taxon>Dermacentor</taxon>
    </lineage>
</organism>
<gene>
    <name evidence="1" type="ORF">HPB49_009951</name>
</gene>
<sequence length="220" mass="24326">MQNVMVISSSSHEHAVRYTALENITVAGQQHEVSAYVAAPYATCKGVIRRIAIEDGPGVIDRKILNRRNPLALGANGIKDTGTVVVMFEGYKVPNYGAYGGILIRYTLYRKQMDVCYTCGRLGHRSDVCPSPEEVVCRGCGATNPGKQHSCDPKCKLCGEAHLTAAKECKERFQTPYVVRRSRGEHAHNAEREERSKPSPPFKDEQHFPAISGESHPRSQ</sequence>
<accession>A0ACB8CKJ5</accession>
<protein>
    <submittedName>
        <fullName evidence="1">Uncharacterized protein</fullName>
    </submittedName>
</protein>
<dbReference type="Proteomes" id="UP000821865">
    <property type="component" value="Chromosome 6"/>
</dbReference>
<comment type="caution">
    <text evidence="1">The sequence shown here is derived from an EMBL/GenBank/DDBJ whole genome shotgun (WGS) entry which is preliminary data.</text>
</comment>
<evidence type="ECO:0000313" key="1">
    <source>
        <dbReference type="EMBL" id="KAH7945351.1"/>
    </source>
</evidence>